<reference evidence="2" key="1">
    <citation type="journal article" date="2017" name="Nat. Ecol. Evol.">
        <title>Genome expansion and lineage-specific genetic innovations in the forest pathogenic fungi Armillaria.</title>
        <authorList>
            <person name="Sipos G."/>
            <person name="Prasanna A.N."/>
            <person name="Walter M.C."/>
            <person name="O'Connor E."/>
            <person name="Balint B."/>
            <person name="Krizsan K."/>
            <person name="Kiss B."/>
            <person name="Hess J."/>
            <person name="Varga T."/>
            <person name="Slot J."/>
            <person name="Riley R."/>
            <person name="Boka B."/>
            <person name="Rigling D."/>
            <person name="Barry K."/>
            <person name="Lee J."/>
            <person name="Mihaltcheva S."/>
            <person name="LaButti K."/>
            <person name="Lipzen A."/>
            <person name="Waldron R."/>
            <person name="Moloney N.M."/>
            <person name="Sperisen C."/>
            <person name="Kredics L."/>
            <person name="Vagvoelgyi C."/>
            <person name="Patrignani A."/>
            <person name="Fitzpatrick D."/>
            <person name="Nagy I."/>
            <person name="Doyle S."/>
            <person name="Anderson J.B."/>
            <person name="Grigoriev I.V."/>
            <person name="Gueldener U."/>
            <person name="Muensterkoetter M."/>
            <person name="Nagy L.G."/>
        </authorList>
    </citation>
    <scope>NUCLEOTIDE SEQUENCE [LARGE SCALE GENOMIC DNA]</scope>
    <source>
        <strain evidence="2">C18/9</strain>
    </source>
</reference>
<dbReference type="Proteomes" id="UP000219338">
    <property type="component" value="Unassembled WGS sequence"/>
</dbReference>
<dbReference type="AlphaFoldDB" id="A0A284S173"/>
<dbReference type="EMBL" id="FUEG01000025">
    <property type="protein sequence ID" value="SJL14760.1"/>
    <property type="molecule type" value="Genomic_DNA"/>
</dbReference>
<organism evidence="1 2">
    <name type="scientific">Armillaria ostoyae</name>
    <name type="common">Armillaria root rot fungus</name>
    <dbReference type="NCBI Taxonomy" id="47428"/>
    <lineage>
        <taxon>Eukaryota</taxon>
        <taxon>Fungi</taxon>
        <taxon>Dikarya</taxon>
        <taxon>Basidiomycota</taxon>
        <taxon>Agaricomycotina</taxon>
        <taxon>Agaricomycetes</taxon>
        <taxon>Agaricomycetidae</taxon>
        <taxon>Agaricales</taxon>
        <taxon>Marasmiineae</taxon>
        <taxon>Physalacriaceae</taxon>
        <taxon>Armillaria</taxon>
    </lineage>
</organism>
<gene>
    <name evidence="1" type="ORF">ARMOST_18228</name>
</gene>
<keyword evidence="2" id="KW-1185">Reference proteome</keyword>
<evidence type="ECO:0000313" key="1">
    <source>
        <dbReference type="EMBL" id="SJL14760.1"/>
    </source>
</evidence>
<sequence length="61" mass="6356">MGFTTEVEGGEVVAVVDVRIGVCLAWLQDTAGGDIDDIRIVAAMRSLPLNPSDSIPEPSTA</sequence>
<proteinExistence type="predicted"/>
<evidence type="ECO:0000313" key="2">
    <source>
        <dbReference type="Proteomes" id="UP000219338"/>
    </source>
</evidence>
<accession>A0A284S173</accession>
<name>A0A284S173_ARMOS</name>
<protein>
    <submittedName>
        <fullName evidence="1">Uncharacterized protein</fullName>
    </submittedName>
</protein>